<dbReference type="InterPro" id="IPR034122">
    <property type="entry name" value="Retropepsin-like_bacterial"/>
</dbReference>
<keyword evidence="1" id="KW-1133">Transmembrane helix</keyword>
<keyword evidence="1" id="KW-0472">Membrane</keyword>
<proteinExistence type="predicted"/>
<keyword evidence="1" id="KW-0812">Transmembrane</keyword>
<dbReference type="Pfam" id="PF13650">
    <property type="entry name" value="Asp_protease_2"/>
    <property type="match status" value="1"/>
</dbReference>
<dbReference type="Gene3D" id="2.40.70.10">
    <property type="entry name" value="Acid Proteases"/>
    <property type="match status" value="1"/>
</dbReference>
<sequence length="232" mass="24093">MTGALLLGLALLGAAVLVANSGQATVAGIAAGDFASLAAFGGVAFVAASALIGAFRGRFAEGVRALLAWAAIGFVFVAGYTYRFELAEVTARIAGELAPGRTAVGPGGEVTVSRRADGSFVLGARVNDRDMRFIFDTGATTVVLTPESARAAGLNPDTLEYTVPVSTANGRTVAAPVILDRLTVGPITEQRVRALITRPGLLRENLLGMTFLERLGSYEVRNNRLILRGRGS</sequence>
<reference evidence="2" key="1">
    <citation type="submission" date="2020-02" db="EMBL/GenBank/DDBJ databases">
        <authorList>
            <person name="Meier V. D."/>
        </authorList>
    </citation>
    <scope>NUCLEOTIDE SEQUENCE</scope>
    <source>
        <strain evidence="2">AVDCRST_MAG90</strain>
    </source>
</reference>
<dbReference type="AlphaFoldDB" id="A0A6J4LE27"/>
<feature type="transmembrane region" description="Helical" evidence="1">
    <location>
        <begin position="34"/>
        <end position="55"/>
    </location>
</feature>
<name>A0A6J4LE27_9HYPH</name>
<organism evidence="2">
    <name type="scientific">uncultured Microvirga sp</name>
    <dbReference type="NCBI Taxonomy" id="412392"/>
    <lineage>
        <taxon>Bacteria</taxon>
        <taxon>Pseudomonadati</taxon>
        <taxon>Pseudomonadota</taxon>
        <taxon>Alphaproteobacteria</taxon>
        <taxon>Hyphomicrobiales</taxon>
        <taxon>Methylobacteriaceae</taxon>
        <taxon>Microvirga</taxon>
        <taxon>environmental samples</taxon>
    </lineage>
</organism>
<gene>
    <name evidence="2" type="ORF">AVDCRST_MAG90-1376</name>
</gene>
<dbReference type="SUPFAM" id="SSF50630">
    <property type="entry name" value="Acid proteases"/>
    <property type="match status" value="1"/>
</dbReference>
<evidence type="ECO:0000313" key="2">
    <source>
        <dbReference type="EMBL" id="CAA9329190.1"/>
    </source>
</evidence>
<dbReference type="InterPro" id="IPR011969">
    <property type="entry name" value="Clan_AA_Asp_peptidase_C"/>
</dbReference>
<protein>
    <submittedName>
        <fullName evidence="2">CblY, a non-orthologous displasment for Alpha-ribazole-5'-phosphate phosphatase</fullName>
    </submittedName>
</protein>
<accession>A0A6J4LE27</accession>
<evidence type="ECO:0000256" key="1">
    <source>
        <dbReference type="SAM" id="Phobius"/>
    </source>
</evidence>
<dbReference type="EMBL" id="CADCUC010000270">
    <property type="protein sequence ID" value="CAA9329190.1"/>
    <property type="molecule type" value="Genomic_DNA"/>
</dbReference>
<dbReference type="NCBIfam" id="TIGR02281">
    <property type="entry name" value="clan_AA_DTGA"/>
    <property type="match status" value="1"/>
</dbReference>
<dbReference type="InterPro" id="IPR021109">
    <property type="entry name" value="Peptidase_aspartic_dom_sf"/>
</dbReference>
<dbReference type="CDD" id="cd05483">
    <property type="entry name" value="retropepsin_like_bacteria"/>
    <property type="match status" value="1"/>
</dbReference>
<feature type="transmembrane region" description="Helical" evidence="1">
    <location>
        <begin position="62"/>
        <end position="82"/>
    </location>
</feature>